<keyword evidence="4" id="KW-1185">Reference proteome</keyword>
<evidence type="ECO:0000313" key="3">
    <source>
        <dbReference type="EMBL" id="KAK1687099.1"/>
    </source>
</evidence>
<accession>A0AAD8TPQ5</accession>
<dbReference type="PANTHER" id="PTHR33065:SF88">
    <property type="entry name" value="OS11G0104220 PROTEIN"/>
    <property type="match status" value="1"/>
</dbReference>
<reference evidence="3" key="1">
    <citation type="submission" date="2023-07" db="EMBL/GenBank/DDBJ databases">
        <title>A chromosome-level genome assembly of Lolium multiflorum.</title>
        <authorList>
            <person name="Chen Y."/>
            <person name="Copetti D."/>
            <person name="Kolliker R."/>
            <person name="Studer B."/>
        </authorList>
    </citation>
    <scope>NUCLEOTIDE SEQUENCE</scope>
    <source>
        <strain evidence="3">02402/16</strain>
        <tissue evidence="3">Leaf</tissue>
    </source>
</reference>
<feature type="compositionally biased region" description="Basic and acidic residues" evidence="1">
    <location>
        <begin position="275"/>
        <end position="330"/>
    </location>
</feature>
<dbReference type="AlphaFoldDB" id="A0AAD8TPQ5"/>
<dbReference type="Proteomes" id="UP001231189">
    <property type="component" value="Unassembled WGS sequence"/>
</dbReference>
<dbReference type="EMBL" id="JAUUTY010000002">
    <property type="protein sequence ID" value="KAK1687099.1"/>
    <property type="molecule type" value="Genomic_DNA"/>
</dbReference>
<feature type="domain" description="DUF6598" evidence="2">
    <location>
        <begin position="465"/>
        <end position="702"/>
    </location>
</feature>
<feature type="compositionally biased region" description="Acidic residues" evidence="1">
    <location>
        <begin position="382"/>
        <end position="392"/>
    </location>
</feature>
<gene>
    <name evidence="3" type="ORF">QYE76_047947</name>
</gene>
<evidence type="ECO:0000256" key="1">
    <source>
        <dbReference type="SAM" id="MobiDB-lite"/>
    </source>
</evidence>
<evidence type="ECO:0000313" key="4">
    <source>
        <dbReference type="Proteomes" id="UP001231189"/>
    </source>
</evidence>
<feature type="compositionally biased region" description="Basic and acidic residues" evidence="1">
    <location>
        <begin position="339"/>
        <end position="358"/>
    </location>
</feature>
<evidence type="ECO:0000259" key="2">
    <source>
        <dbReference type="Pfam" id="PF20241"/>
    </source>
</evidence>
<comment type="caution">
    <text evidence="3">The sequence shown here is derived from an EMBL/GenBank/DDBJ whole genome shotgun (WGS) entry which is preliminary data.</text>
</comment>
<dbReference type="Pfam" id="PF20241">
    <property type="entry name" value="DUF6598"/>
    <property type="match status" value="1"/>
</dbReference>
<protein>
    <recommendedName>
        <fullName evidence="2">DUF6598 domain-containing protein</fullName>
    </recommendedName>
</protein>
<feature type="region of interest" description="Disordered" evidence="1">
    <location>
        <begin position="272"/>
        <end position="392"/>
    </location>
</feature>
<name>A0AAD8TPQ5_LOLMU</name>
<feature type="compositionally biased region" description="Basic residues" evidence="1">
    <location>
        <begin position="362"/>
        <end position="376"/>
    </location>
</feature>
<sequence>MDSESRKEMESESRKEMESESSKEMESVDHQAELLTLHEAIMSLVSERNNLLASLTPNLFVWEDQSAAARWADLNSREVESASTWRIAGKASVQKMDSSLTEPAAVSGSRPTWQPEQLENYWDSILQDMEDLGHRMLSIADDTIHSRKLDGPISMYKKAEMFATASRLVQISQDLSNSTNAAVGGQAEEMVTEAVDSCEKKVAATFARLAREEAFAEDARGEARARDARGQAHAEENIALSNGFLRLCNNYFERPNTYRKHLAMIITPEEDREMEMEKEKEKEKEMEKAKAVEKEKEKEKAKAKAVEKEKEKAKAMAKEKAKAMMKEKAKAMAMAKAKGTSESKAKEEQEKGKGKEQGKGNGKVKGKGKGKGKGEKKRQDKEEEEDEEEDYDGVFWEETESKEYLKRRMVIEQGMFNNHRVGWEYIWGNKIGLCGGFQDTTTLSSMQFTHSTPGIIPHGSVVGTTLQIYSLEIKLKADLEWPLHVYGVVAARDTVDRNRNLLFCRSRVNHQVLTRNDPFLRLTGPGRAILALYPVDFEVELKMIDGDESRDIALISLNLRYNGHDNIALFNSSLCTGKLCLEPIDRTVQATIVGVRLATGDRPFKYGARFACSLLGAGSPVEQVLLLDSYGGENTVGADGYFSLSRNVVSVESEGGLQVVIQAYSGSATISAEGAVSFYRPKHCNIQQLKCYVGDSEVEITVAWSHLVQDKTDLLTEGYAAQVWKAL</sequence>
<feature type="region of interest" description="Disordered" evidence="1">
    <location>
        <begin position="1"/>
        <end position="30"/>
    </location>
</feature>
<organism evidence="3 4">
    <name type="scientific">Lolium multiflorum</name>
    <name type="common">Italian ryegrass</name>
    <name type="synonym">Lolium perenne subsp. multiflorum</name>
    <dbReference type="NCBI Taxonomy" id="4521"/>
    <lineage>
        <taxon>Eukaryota</taxon>
        <taxon>Viridiplantae</taxon>
        <taxon>Streptophyta</taxon>
        <taxon>Embryophyta</taxon>
        <taxon>Tracheophyta</taxon>
        <taxon>Spermatophyta</taxon>
        <taxon>Magnoliopsida</taxon>
        <taxon>Liliopsida</taxon>
        <taxon>Poales</taxon>
        <taxon>Poaceae</taxon>
        <taxon>BOP clade</taxon>
        <taxon>Pooideae</taxon>
        <taxon>Poodae</taxon>
        <taxon>Poeae</taxon>
        <taxon>Poeae Chloroplast Group 2 (Poeae type)</taxon>
        <taxon>Loliodinae</taxon>
        <taxon>Loliinae</taxon>
        <taxon>Lolium</taxon>
    </lineage>
</organism>
<proteinExistence type="predicted"/>
<dbReference type="PANTHER" id="PTHR33065">
    <property type="entry name" value="OS07G0486400 PROTEIN"/>
    <property type="match status" value="1"/>
</dbReference>
<dbReference type="InterPro" id="IPR046533">
    <property type="entry name" value="DUF6598"/>
</dbReference>